<dbReference type="RefSeq" id="WP_188385996.1">
    <property type="nucleotide sequence ID" value="NZ_BMEY01000025.1"/>
</dbReference>
<dbReference type="Gene3D" id="3.40.50.360">
    <property type="match status" value="1"/>
</dbReference>
<organism evidence="3 4">
    <name type="scientific">Ornithinibacillus halotolerans</name>
    <dbReference type="NCBI Taxonomy" id="1274357"/>
    <lineage>
        <taxon>Bacteria</taxon>
        <taxon>Bacillati</taxon>
        <taxon>Bacillota</taxon>
        <taxon>Bacilli</taxon>
        <taxon>Bacillales</taxon>
        <taxon>Bacillaceae</taxon>
        <taxon>Ornithinibacillus</taxon>
    </lineage>
</organism>
<reference evidence="3" key="2">
    <citation type="submission" date="2020-09" db="EMBL/GenBank/DDBJ databases">
        <authorList>
            <person name="Sun Q."/>
            <person name="Zhou Y."/>
        </authorList>
    </citation>
    <scope>NUCLEOTIDE SEQUENCE</scope>
    <source>
        <strain evidence="3">CGMCC 1.12408</strain>
    </source>
</reference>
<comment type="caution">
    <text evidence="3">The sequence shown here is derived from an EMBL/GenBank/DDBJ whole genome shotgun (WGS) entry which is preliminary data.</text>
</comment>
<dbReference type="Proteomes" id="UP000613512">
    <property type="component" value="Unassembled WGS sequence"/>
</dbReference>
<dbReference type="GO" id="GO:0010181">
    <property type="term" value="F:FMN binding"/>
    <property type="evidence" value="ECO:0007669"/>
    <property type="project" value="TreeGrafter"/>
</dbReference>
<dbReference type="EMBL" id="BMEY01000025">
    <property type="protein sequence ID" value="GGA89587.1"/>
    <property type="molecule type" value="Genomic_DNA"/>
</dbReference>
<name>A0A916S991_9BACI</name>
<evidence type="ECO:0000313" key="4">
    <source>
        <dbReference type="Proteomes" id="UP000613512"/>
    </source>
</evidence>
<dbReference type="Pfam" id="PF03358">
    <property type="entry name" value="FMN_red"/>
    <property type="match status" value="1"/>
</dbReference>
<evidence type="ECO:0000256" key="1">
    <source>
        <dbReference type="ARBA" id="ARBA00009428"/>
    </source>
</evidence>
<dbReference type="InterPro" id="IPR005025">
    <property type="entry name" value="FMN_Rdtase-like_dom"/>
</dbReference>
<dbReference type="GO" id="GO:0016491">
    <property type="term" value="F:oxidoreductase activity"/>
    <property type="evidence" value="ECO:0007669"/>
    <property type="project" value="InterPro"/>
</dbReference>
<dbReference type="InterPro" id="IPR029039">
    <property type="entry name" value="Flavoprotein-like_sf"/>
</dbReference>
<proteinExistence type="inferred from homology"/>
<sequence length="206" mass="22773">MGFWKNLFGKSTQEDAVKPVVEPLKVAVVLGSVREGRNGAAVANWMLNFAKNRNDESVVYELVDLANYNIAFLGSKKSQTEEAQANAKAWSEKMASYDGYIFVTPEYNHAIGGALKNALDYLNPEVNNKVAGFVGYGSLGGTRAHENLRLILGELQVADVRTAVTFSLISDFENMSVFKPADYHADNANEMLNQVITWGRAFKELR</sequence>
<reference evidence="3" key="1">
    <citation type="journal article" date="2014" name="Int. J. Syst. Evol. Microbiol.">
        <title>Complete genome sequence of Corynebacterium casei LMG S-19264T (=DSM 44701T), isolated from a smear-ripened cheese.</title>
        <authorList>
            <consortium name="US DOE Joint Genome Institute (JGI-PGF)"/>
            <person name="Walter F."/>
            <person name="Albersmeier A."/>
            <person name="Kalinowski J."/>
            <person name="Ruckert C."/>
        </authorList>
    </citation>
    <scope>NUCLEOTIDE SEQUENCE</scope>
    <source>
        <strain evidence="3">CGMCC 1.12408</strain>
    </source>
</reference>
<dbReference type="GO" id="GO:0005829">
    <property type="term" value="C:cytosol"/>
    <property type="evidence" value="ECO:0007669"/>
    <property type="project" value="TreeGrafter"/>
</dbReference>
<dbReference type="PANTHER" id="PTHR30543">
    <property type="entry name" value="CHROMATE REDUCTASE"/>
    <property type="match status" value="1"/>
</dbReference>
<evidence type="ECO:0000313" key="3">
    <source>
        <dbReference type="EMBL" id="GGA89587.1"/>
    </source>
</evidence>
<dbReference type="InterPro" id="IPR050712">
    <property type="entry name" value="NAD(P)H-dep_reductase"/>
</dbReference>
<evidence type="ECO:0000259" key="2">
    <source>
        <dbReference type="Pfam" id="PF03358"/>
    </source>
</evidence>
<accession>A0A916S991</accession>
<keyword evidence="4" id="KW-1185">Reference proteome</keyword>
<dbReference type="PANTHER" id="PTHR30543:SF21">
    <property type="entry name" value="NAD(P)H-DEPENDENT FMN REDUCTASE LOT6"/>
    <property type="match status" value="1"/>
</dbReference>
<comment type="similarity">
    <text evidence="1">Belongs to the azoreductase type 2 family.</text>
</comment>
<feature type="domain" description="NADPH-dependent FMN reductase-like" evidence="2">
    <location>
        <begin position="25"/>
        <end position="166"/>
    </location>
</feature>
<dbReference type="AlphaFoldDB" id="A0A916S991"/>
<gene>
    <name evidence="3" type="ORF">GCM10008025_35250</name>
</gene>
<dbReference type="SUPFAM" id="SSF52218">
    <property type="entry name" value="Flavoproteins"/>
    <property type="match status" value="1"/>
</dbReference>
<protein>
    <submittedName>
        <fullName evidence="3">FMN reductase</fullName>
    </submittedName>
</protein>